<dbReference type="InterPro" id="IPR036938">
    <property type="entry name" value="PAP2/HPO_sf"/>
</dbReference>
<reference evidence="3 4" key="1">
    <citation type="journal article" date="2019" name="Nat. Ecol. Evol.">
        <title>Megaphylogeny resolves global patterns of mushroom evolution.</title>
        <authorList>
            <person name="Varga T."/>
            <person name="Krizsan K."/>
            <person name="Foldi C."/>
            <person name="Dima B."/>
            <person name="Sanchez-Garcia M."/>
            <person name="Sanchez-Ramirez S."/>
            <person name="Szollosi G.J."/>
            <person name="Szarkandi J.G."/>
            <person name="Papp V."/>
            <person name="Albert L."/>
            <person name="Andreopoulos W."/>
            <person name="Angelini C."/>
            <person name="Antonin V."/>
            <person name="Barry K.W."/>
            <person name="Bougher N.L."/>
            <person name="Buchanan P."/>
            <person name="Buyck B."/>
            <person name="Bense V."/>
            <person name="Catcheside P."/>
            <person name="Chovatia M."/>
            <person name="Cooper J."/>
            <person name="Damon W."/>
            <person name="Desjardin D."/>
            <person name="Finy P."/>
            <person name="Geml J."/>
            <person name="Haridas S."/>
            <person name="Hughes K."/>
            <person name="Justo A."/>
            <person name="Karasinski D."/>
            <person name="Kautmanova I."/>
            <person name="Kiss B."/>
            <person name="Kocsube S."/>
            <person name="Kotiranta H."/>
            <person name="LaButti K.M."/>
            <person name="Lechner B.E."/>
            <person name="Liimatainen K."/>
            <person name="Lipzen A."/>
            <person name="Lukacs Z."/>
            <person name="Mihaltcheva S."/>
            <person name="Morgado L.N."/>
            <person name="Niskanen T."/>
            <person name="Noordeloos M.E."/>
            <person name="Ohm R.A."/>
            <person name="Ortiz-Santana B."/>
            <person name="Ovrebo C."/>
            <person name="Racz N."/>
            <person name="Riley R."/>
            <person name="Savchenko A."/>
            <person name="Shiryaev A."/>
            <person name="Soop K."/>
            <person name="Spirin V."/>
            <person name="Szebenyi C."/>
            <person name="Tomsovsky M."/>
            <person name="Tulloss R.E."/>
            <person name="Uehling J."/>
            <person name="Grigoriev I.V."/>
            <person name="Vagvolgyi C."/>
            <person name="Papp T."/>
            <person name="Martin F.M."/>
            <person name="Miettinen O."/>
            <person name="Hibbett D.S."/>
            <person name="Nagy L.G."/>
        </authorList>
    </citation>
    <scope>NUCLEOTIDE SEQUENCE [LARGE SCALE GENOMIC DNA]</scope>
    <source>
        <strain evidence="3 4">CBS 121175</strain>
    </source>
</reference>
<keyword evidence="1" id="KW-0472">Membrane</keyword>
<organism evidence="3 4">
    <name type="scientific">Coprinopsis marcescibilis</name>
    <name type="common">Agaric fungus</name>
    <name type="synonym">Psathyrella marcescibilis</name>
    <dbReference type="NCBI Taxonomy" id="230819"/>
    <lineage>
        <taxon>Eukaryota</taxon>
        <taxon>Fungi</taxon>
        <taxon>Dikarya</taxon>
        <taxon>Basidiomycota</taxon>
        <taxon>Agaricomycotina</taxon>
        <taxon>Agaricomycetes</taxon>
        <taxon>Agaricomycetidae</taxon>
        <taxon>Agaricales</taxon>
        <taxon>Agaricineae</taxon>
        <taxon>Psathyrellaceae</taxon>
        <taxon>Coprinopsis</taxon>
    </lineage>
</organism>
<dbReference type="AlphaFoldDB" id="A0A5C3LB63"/>
<dbReference type="STRING" id="230819.A0A5C3LB63"/>
<dbReference type="Gene3D" id="1.20.144.10">
    <property type="entry name" value="Phosphatidic acid phosphatase type 2/haloperoxidase"/>
    <property type="match status" value="1"/>
</dbReference>
<proteinExistence type="predicted"/>
<dbReference type="InterPro" id="IPR000326">
    <property type="entry name" value="PAP2/HPO"/>
</dbReference>
<dbReference type="GO" id="GO:0042392">
    <property type="term" value="F:sphingosine-1-phosphate phosphatase activity"/>
    <property type="evidence" value="ECO:0007669"/>
    <property type="project" value="TreeGrafter"/>
</dbReference>
<evidence type="ECO:0000313" key="3">
    <source>
        <dbReference type="EMBL" id="TFK29925.1"/>
    </source>
</evidence>
<dbReference type="PANTHER" id="PTHR14969">
    <property type="entry name" value="SPHINGOSINE-1-PHOSPHATE PHOSPHOHYDROLASE"/>
    <property type="match status" value="1"/>
</dbReference>
<dbReference type="PANTHER" id="PTHR14969:SF13">
    <property type="entry name" value="AT30094P"/>
    <property type="match status" value="1"/>
</dbReference>
<dbReference type="EMBL" id="ML210147">
    <property type="protein sequence ID" value="TFK29925.1"/>
    <property type="molecule type" value="Genomic_DNA"/>
</dbReference>
<keyword evidence="1" id="KW-0812">Transmembrane</keyword>
<accession>A0A5C3LB63</accession>
<dbReference type="SMART" id="SM00014">
    <property type="entry name" value="acidPPc"/>
    <property type="match status" value="1"/>
</dbReference>
<keyword evidence="1" id="KW-1133">Transmembrane helix</keyword>
<dbReference type="OrthoDB" id="302705at2759"/>
<evidence type="ECO:0000313" key="4">
    <source>
        <dbReference type="Proteomes" id="UP000307440"/>
    </source>
</evidence>
<evidence type="ECO:0000256" key="1">
    <source>
        <dbReference type="SAM" id="Phobius"/>
    </source>
</evidence>
<protein>
    <recommendedName>
        <fullName evidence="2">Phosphatidic acid phosphatase type 2/haloperoxidase domain-containing protein</fullName>
    </recommendedName>
</protein>
<feature type="transmembrane region" description="Helical" evidence="1">
    <location>
        <begin position="144"/>
        <end position="162"/>
    </location>
</feature>
<evidence type="ECO:0000259" key="2">
    <source>
        <dbReference type="SMART" id="SM00014"/>
    </source>
</evidence>
<dbReference type="SUPFAM" id="SSF48317">
    <property type="entry name" value="Acid phosphatase/Vanadium-dependent haloperoxidase"/>
    <property type="match status" value="1"/>
</dbReference>
<keyword evidence="4" id="KW-1185">Reference proteome</keyword>
<sequence length="183" mass="19767">MPILRAVGQLCLVLLDRSNIVVTATVAAFVLYTRSAGMAYFALSSVACAMVAKGLKLVVRQARPAAELVMARRVKKSYGMPSTHSAVATFQCIYGVLASLYLPIHPSLPLRESDRWLPVLIIVPWAVSIIVSRIQMGYHTWPQVLAGISCGVPSAVLAFSAWTSGLNVHGQQLERLIASYISA</sequence>
<feature type="transmembrane region" description="Helical" evidence="1">
    <location>
        <begin position="39"/>
        <end position="59"/>
    </location>
</feature>
<dbReference type="Pfam" id="PF01569">
    <property type="entry name" value="PAP2"/>
    <property type="match status" value="1"/>
</dbReference>
<name>A0A5C3LB63_COPMA</name>
<dbReference type="Proteomes" id="UP000307440">
    <property type="component" value="Unassembled WGS sequence"/>
</dbReference>
<feature type="transmembrane region" description="Helical" evidence="1">
    <location>
        <begin position="116"/>
        <end position="132"/>
    </location>
</feature>
<gene>
    <name evidence="3" type="ORF">FA15DRAFT_630648</name>
</gene>
<feature type="domain" description="Phosphatidic acid phosphatase type 2/haloperoxidase" evidence="2">
    <location>
        <begin position="36"/>
        <end position="159"/>
    </location>
</feature>
<feature type="transmembrane region" description="Helical" evidence="1">
    <location>
        <begin position="80"/>
        <end position="104"/>
    </location>
</feature>